<dbReference type="EMBL" id="CP159534">
    <property type="protein sequence ID" value="XCJ73856.1"/>
    <property type="molecule type" value="Genomic_DNA"/>
</dbReference>
<feature type="transmembrane region" description="Helical" evidence="1">
    <location>
        <begin position="38"/>
        <end position="57"/>
    </location>
</feature>
<name>A0AAU8IZC6_9ACTN</name>
<evidence type="ECO:0000256" key="1">
    <source>
        <dbReference type="SAM" id="Phobius"/>
    </source>
</evidence>
<sequence>MAGEWNPSQGLRLFFLLYVLLMALLIVTALVLGQWRTGLFSALAALPGIVLCLRYSIRSSKRHP</sequence>
<dbReference type="AlphaFoldDB" id="A0AAU8IZC6"/>
<feature type="transmembrane region" description="Helical" evidence="1">
    <location>
        <begin position="12"/>
        <end position="32"/>
    </location>
</feature>
<keyword evidence="1" id="KW-0812">Transmembrane</keyword>
<proteinExistence type="predicted"/>
<reference evidence="2" key="1">
    <citation type="submission" date="2024-06" db="EMBL/GenBank/DDBJ databases">
        <title>Streptomyces sp. strain HUAS MG91 genome sequences.</title>
        <authorList>
            <person name="Mo P."/>
        </authorList>
    </citation>
    <scope>NUCLEOTIDE SEQUENCE</scope>
    <source>
        <strain evidence="2">HUAS MG91</strain>
    </source>
</reference>
<evidence type="ECO:0000313" key="2">
    <source>
        <dbReference type="EMBL" id="XCJ73856.1"/>
    </source>
</evidence>
<protein>
    <submittedName>
        <fullName evidence="2">Uncharacterized protein</fullName>
    </submittedName>
</protein>
<gene>
    <name evidence="2" type="ORF">ABII15_29575</name>
</gene>
<keyword evidence="1" id="KW-1133">Transmembrane helix</keyword>
<organism evidence="2">
    <name type="scientific">Streptomyces tabacisoli</name>
    <dbReference type="NCBI Taxonomy" id="3156398"/>
    <lineage>
        <taxon>Bacteria</taxon>
        <taxon>Bacillati</taxon>
        <taxon>Actinomycetota</taxon>
        <taxon>Actinomycetes</taxon>
        <taxon>Kitasatosporales</taxon>
        <taxon>Streptomycetaceae</taxon>
        <taxon>Streptomyces</taxon>
    </lineage>
</organism>
<keyword evidence="1" id="KW-0472">Membrane</keyword>
<dbReference type="RefSeq" id="WP_353945306.1">
    <property type="nucleotide sequence ID" value="NZ_CP159534.1"/>
</dbReference>
<accession>A0AAU8IZC6</accession>
<dbReference type="KEGG" id="stac:ABII15_29575"/>